<comment type="caution">
    <text evidence="1">The sequence shown here is derived from an EMBL/GenBank/DDBJ whole genome shotgun (WGS) entry which is preliminary data.</text>
</comment>
<evidence type="ECO:0000313" key="2">
    <source>
        <dbReference type="Proteomes" id="UP000279673"/>
    </source>
</evidence>
<proteinExistence type="predicted"/>
<organism evidence="1 2">
    <name type="scientific">Paenirhodobacter hankyongi</name>
    <dbReference type="NCBI Taxonomy" id="2294033"/>
    <lineage>
        <taxon>Bacteria</taxon>
        <taxon>Pseudomonadati</taxon>
        <taxon>Pseudomonadota</taxon>
        <taxon>Alphaproteobacteria</taxon>
        <taxon>Rhodobacterales</taxon>
        <taxon>Rhodobacter group</taxon>
        <taxon>Paenirhodobacter</taxon>
    </lineage>
</organism>
<dbReference type="SUPFAM" id="SSF46626">
    <property type="entry name" value="Cytochrome c"/>
    <property type="match status" value="1"/>
</dbReference>
<dbReference type="RefSeq" id="WP_121532740.1">
    <property type="nucleotide sequence ID" value="NZ_RCHI01000006.1"/>
</dbReference>
<evidence type="ECO:0000313" key="1">
    <source>
        <dbReference type="EMBL" id="RLL65305.1"/>
    </source>
</evidence>
<dbReference type="AlphaFoldDB" id="A0A421BQS5"/>
<dbReference type="GO" id="GO:0009055">
    <property type="term" value="F:electron transfer activity"/>
    <property type="evidence" value="ECO:0007669"/>
    <property type="project" value="InterPro"/>
</dbReference>
<dbReference type="PROSITE" id="PS51257">
    <property type="entry name" value="PROKAR_LIPOPROTEIN"/>
    <property type="match status" value="1"/>
</dbReference>
<keyword evidence="2" id="KW-1185">Reference proteome</keyword>
<dbReference type="InterPro" id="IPR036909">
    <property type="entry name" value="Cyt_c-like_dom_sf"/>
</dbReference>
<sequence length="135" mass="14392">MRALMLIAPLALAACLPPAAERVPTPAEDYASYCAGCHGNGRDPGPIAQELKLNPTPLADLTTLNEGVFPEARVMSKIVGYKQHGEMVGAQAGDMPPFEALTEGQVVLYDSGDGIPTPTPLRLVKLMEYIKAMEK</sequence>
<reference evidence="1 2" key="1">
    <citation type="submission" date="2018-10" db="EMBL/GenBank/DDBJ databases">
        <title>Rhodobacter sp . BO-81.</title>
        <authorList>
            <person name="Im W.T."/>
        </authorList>
    </citation>
    <scope>NUCLEOTIDE SEQUENCE [LARGE SCALE GENOMIC DNA]</scope>
    <source>
        <strain evidence="1 2">BO-81</strain>
    </source>
</reference>
<dbReference type="Gene3D" id="1.10.760.10">
    <property type="entry name" value="Cytochrome c-like domain"/>
    <property type="match status" value="1"/>
</dbReference>
<accession>A0A421BQS5</accession>
<protein>
    <submittedName>
        <fullName evidence="1">Cytochrome C</fullName>
    </submittedName>
</protein>
<dbReference type="EMBL" id="RCHI01000006">
    <property type="protein sequence ID" value="RLL65305.1"/>
    <property type="molecule type" value="Genomic_DNA"/>
</dbReference>
<name>A0A421BQS5_9RHOB</name>
<gene>
    <name evidence="1" type="ORF">DYS74_08275</name>
</gene>
<dbReference type="Proteomes" id="UP000279673">
    <property type="component" value="Unassembled WGS sequence"/>
</dbReference>
<dbReference type="GO" id="GO:0020037">
    <property type="term" value="F:heme binding"/>
    <property type="evidence" value="ECO:0007669"/>
    <property type="project" value="InterPro"/>
</dbReference>